<reference evidence="1" key="1">
    <citation type="journal article" date="2021" name="Proc. Natl. Acad. Sci. U.S.A.">
        <title>A Catalog of Tens of Thousands of Viruses from Human Metagenomes Reveals Hidden Associations with Chronic Diseases.</title>
        <authorList>
            <person name="Tisza M.J."/>
            <person name="Buck C.B."/>
        </authorList>
    </citation>
    <scope>NUCLEOTIDE SEQUENCE</scope>
    <source>
        <strain evidence="1">CthSp75</strain>
    </source>
</reference>
<organism evidence="1">
    <name type="scientific">Siphoviridae sp. cthSp75</name>
    <dbReference type="NCBI Taxonomy" id="2826424"/>
    <lineage>
        <taxon>Viruses</taxon>
        <taxon>Duplodnaviria</taxon>
        <taxon>Heunggongvirae</taxon>
        <taxon>Uroviricota</taxon>
        <taxon>Caudoviricetes</taxon>
    </lineage>
</organism>
<accession>A0A8S5NDH2</accession>
<proteinExistence type="predicted"/>
<name>A0A8S5NDH2_9CAUD</name>
<dbReference type="EMBL" id="BK015146">
    <property type="protein sequence ID" value="DAD92853.1"/>
    <property type="molecule type" value="Genomic_DNA"/>
</dbReference>
<sequence length="117" mass="13774">MLQRVTGYERKEPSKRWPSKPCVEYFLTLSETDYVKNIVGGERWGIERREYSYTYCGYTPVKISSIEPMYKLAKCVHHFKPCKRLDEVETQLKQWGLSFSNLSAEEKVEILQGVDKN</sequence>
<evidence type="ECO:0000313" key="1">
    <source>
        <dbReference type="EMBL" id="DAD92853.1"/>
    </source>
</evidence>
<protein>
    <submittedName>
        <fullName evidence="1">Uncharacterized protein</fullName>
    </submittedName>
</protein>